<evidence type="ECO:0000256" key="1">
    <source>
        <dbReference type="SAM" id="MobiDB-lite"/>
    </source>
</evidence>
<organism evidence="3 4">
    <name type="scientific">Dyadobacter linearis</name>
    <dbReference type="NCBI Taxonomy" id="2823330"/>
    <lineage>
        <taxon>Bacteria</taxon>
        <taxon>Pseudomonadati</taxon>
        <taxon>Bacteroidota</taxon>
        <taxon>Cytophagia</taxon>
        <taxon>Cytophagales</taxon>
        <taxon>Spirosomataceae</taxon>
        <taxon>Dyadobacter</taxon>
    </lineage>
</organism>
<dbReference type="InterPro" id="IPR052894">
    <property type="entry name" value="AsmA-related"/>
</dbReference>
<keyword evidence="4" id="KW-1185">Reference proteome</keyword>
<protein>
    <recommendedName>
        <fullName evidence="5">AsmA-like C-terminal domain-containing protein</fullName>
    </recommendedName>
</protein>
<dbReference type="Proteomes" id="UP000679725">
    <property type="component" value="Unassembled WGS sequence"/>
</dbReference>
<gene>
    <name evidence="3" type="ORF">DYBT9623_03726</name>
</gene>
<accession>A0ABN7RFP9</accession>
<evidence type="ECO:0000313" key="4">
    <source>
        <dbReference type="Proteomes" id="UP000679725"/>
    </source>
</evidence>
<feature type="region of interest" description="Disordered" evidence="1">
    <location>
        <begin position="809"/>
        <end position="830"/>
    </location>
</feature>
<proteinExistence type="predicted"/>
<dbReference type="PANTHER" id="PTHR30441:SF8">
    <property type="entry name" value="DUF748 DOMAIN-CONTAINING PROTEIN"/>
    <property type="match status" value="1"/>
</dbReference>
<evidence type="ECO:0000313" key="3">
    <source>
        <dbReference type="EMBL" id="CAG5071734.1"/>
    </source>
</evidence>
<reference evidence="3 4" key="1">
    <citation type="submission" date="2021-04" db="EMBL/GenBank/DDBJ databases">
        <authorList>
            <person name="Rodrigo-Torres L."/>
            <person name="Arahal R. D."/>
            <person name="Lucena T."/>
        </authorList>
    </citation>
    <scope>NUCLEOTIDE SEQUENCE [LARGE SCALE GENOMIC DNA]</scope>
    <source>
        <strain evidence="3 4">CECT 9623</strain>
    </source>
</reference>
<dbReference type="PANTHER" id="PTHR30441">
    <property type="entry name" value="DUF748 DOMAIN-CONTAINING PROTEIN"/>
    <property type="match status" value="1"/>
</dbReference>
<keyword evidence="2" id="KW-0472">Membrane</keyword>
<evidence type="ECO:0008006" key="5">
    <source>
        <dbReference type="Google" id="ProtNLM"/>
    </source>
</evidence>
<name>A0ABN7RFP9_9BACT</name>
<sequence>MFARVLKIFGIVALCAIFIFAAVEIWVYRNREKIFRSVQEIVNENLNGNLEIGDFKFRPFYGGLGLNFTLSKVRLTDSLYQKHNKPFLEAELLHVALDLKGFYKGNIRVKNLVLQDGSLNMFTMRDGYSNLTIFQSGNNKKKDKKEGNGDILDKLGNLRFINFSVAFADSVKKKYYGALFHDATNIITLTDTTTNASFAGSVLFKGLTFKPEKGGFLVNQETNIALALAYDSDEKKLKIHPSILESATHDKIGITGDFDFSDTIRNFSMNFTANKIAVKDAVPLLTKRLRNQIDSLGIQAKVDTKVKVIGQLASQNKARVDVEFETDTFNYELPVGVLRNLKASGKFTNQADTTRVPEIWNSTLIAPKVTGLFEKIPFAFKFSVKNFENPRAILDGRIDADSTNLGALLDETRYKFKSGTAKIDFHFNGSLKNFYNSAKDRFDGKIIGKASLNNIAMDYVPRKVKLSRINGDFTFNEKAVVFKDLHFHDGHNMLYLRGQLLDLIPYLFGSPKPLRANVDINIPKWKVTWLESLFAARTNVSTKKRQKLKLADLLDNAIDKMEVVAKLDAKELQYRLFTARDVKGQFTIKENAVSIEYFVMKAFGRGNFRVSGVMDNSGKGQPRLAVSGRVSNADVHSVFSSFDNFGQKTITSDNLKGILNTDFKFEANLNNNVRLIPSSMKGDLHFDLTNGYIIDFEPFMKMKKLIFKKRNFERVKFAPIRNDIRLRGQEIEIDPMEIESNVVTLYLDGIYSFGNKTDINIQIPLSNLKKRDSTYVLDPNNEEKKGGSKIFLRAIDENGEVNIKLAFRRKRDKNKQKDEEPEIDPATIEK</sequence>
<comment type="caution">
    <text evidence="3">The sequence shown here is derived from an EMBL/GenBank/DDBJ whole genome shotgun (WGS) entry which is preliminary data.</text>
</comment>
<dbReference type="EMBL" id="CAJRAU010000005">
    <property type="protein sequence ID" value="CAG5071734.1"/>
    <property type="molecule type" value="Genomic_DNA"/>
</dbReference>
<evidence type="ECO:0000256" key="2">
    <source>
        <dbReference type="SAM" id="Phobius"/>
    </source>
</evidence>
<dbReference type="RefSeq" id="WP_215235024.1">
    <property type="nucleotide sequence ID" value="NZ_CAJRAU010000005.1"/>
</dbReference>
<keyword evidence="2" id="KW-1133">Transmembrane helix</keyword>
<feature type="transmembrane region" description="Helical" evidence="2">
    <location>
        <begin position="6"/>
        <end position="27"/>
    </location>
</feature>
<keyword evidence="2" id="KW-0812">Transmembrane</keyword>